<feature type="domain" description="Polymerase beta nucleotidyltransferase" evidence="1">
    <location>
        <begin position="7"/>
        <end position="106"/>
    </location>
</feature>
<dbReference type="EMBL" id="CP059066">
    <property type="protein sequence ID" value="QSQ08470.1"/>
    <property type="molecule type" value="Genomic_DNA"/>
</dbReference>
<keyword evidence="3" id="KW-1185">Reference proteome</keyword>
<reference evidence="2" key="1">
    <citation type="submission" date="2020-07" db="EMBL/GenBank/DDBJ databases">
        <title>Koleobacter methoxysyntrophicus gen. nov., sp. nov., a novel anaerobic bacterium isolated from deep subsurface oil field and proposal of Koleobacterales ord. nov. in the phylum Firmicutes.</title>
        <authorList>
            <person name="Sakamoto S."/>
            <person name="Tamaki H."/>
        </authorList>
    </citation>
    <scope>NUCLEOTIDE SEQUENCE</scope>
    <source>
        <strain evidence="2">NRmbB1</strain>
    </source>
</reference>
<proteinExistence type="predicted"/>
<dbReference type="InterPro" id="IPR052930">
    <property type="entry name" value="TA_antitoxin_MntA"/>
</dbReference>
<evidence type="ECO:0000313" key="3">
    <source>
        <dbReference type="Proteomes" id="UP000662904"/>
    </source>
</evidence>
<sequence length="142" mass="16521">MNKRQILNSIASKNNIALIYIFGSQVEAGLDLLNQKPPEPVDPLTDIDIGVVFKTKLPGPKERYELYSSIYNHLEDLFKPYPLDLVFLQETHSVFQANAICGRCIYFCSLEFKEVYEENILRRAADFRPFLERYLDEILEEV</sequence>
<dbReference type="PANTHER" id="PTHR43852">
    <property type="entry name" value="NUCLEOTIDYLTRANSFERASE"/>
    <property type="match status" value="1"/>
</dbReference>
<dbReference type="Proteomes" id="UP000662904">
    <property type="component" value="Chromosome"/>
</dbReference>
<organism evidence="2 3">
    <name type="scientific">Koleobacter methoxysyntrophicus</name>
    <dbReference type="NCBI Taxonomy" id="2751313"/>
    <lineage>
        <taxon>Bacteria</taxon>
        <taxon>Bacillati</taxon>
        <taxon>Bacillota</taxon>
        <taxon>Clostridia</taxon>
        <taxon>Koleobacterales</taxon>
        <taxon>Koleobacteraceae</taxon>
        <taxon>Koleobacter</taxon>
    </lineage>
</organism>
<dbReference type="KEGG" id="kme:H0A61_00792"/>
<protein>
    <recommendedName>
        <fullName evidence="1">Polymerase beta nucleotidyltransferase domain-containing protein</fullName>
    </recommendedName>
</protein>
<dbReference type="AlphaFoldDB" id="A0A8A0RLH7"/>
<dbReference type="InterPro" id="IPR043519">
    <property type="entry name" value="NT_sf"/>
</dbReference>
<dbReference type="InterPro" id="IPR041633">
    <property type="entry name" value="Polbeta"/>
</dbReference>
<dbReference type="Gene3D" id="3.30.460.10">
    <property type="entry name" value="Beta Polymerase, domain 2"/>
    <property type="match status" value="1"/>
</dbReference>
<dbReference type="Pfam" id="PF18765">
    <property type="entry name" value="Polbeta"/>
    <property type="match status" value="1"/>
</dbReference>
<dbReference type="PANTHER" id="PTHR43852:SF4">
    <property type="entry name" value="NUCLEOTIDYLTRANSFERASE"/>
    <property type="match status" value="1"/>
</dbReference>
<dbReference type="RefSeq" id="WP_206708680.1">
    <property type="nucleotide sequence ID" value="NZ_CP059066.1"/>
</dbReference>
<dbReference type="SUPFAM" id="SSF81301">
    <property type="entry name" value="Nucleotidyltransferase"/>
    <property type="match status" value="1"/>
</dbReference>
<evidence type="ECO:0000259" key="1">
    <source>
        <dbReference type="Pfam" id="PF18765"/>
    </source>
</evidence>
<gene>
    <name evidence="2" type="ORF">H0A61_00792</name>
</gene>
<name>A0A8A0RLH7_9FIRM</name>
<evidence type="ECO:0000313" key="2">
    <source>
        <dbReference type="EMBL" id="QSQ08470.1"/>
    </source>
</evidence>
<accession>A0A8A0RLH7</accession>